<dbReference type="EMBL" id="DS267817">
    <property type="protein sequence ID" value="EDN57541.1"/>
    <property type="molecule type" value="Genomic_DNA"/>
</dbReference>
<protein>
    <submittedName>
        <fullName evidence="1">Uncharacterized protein</fullName>
    </submittedName>
</protein>
<evidence type="ECO:0000313" key="2">
    <source>
        <dbReference type="Proteomes" id="UP000242664"/>
    </source>
</evidence>
<accession>A0ABM9WW55</accession>
<sequence>MHNVRVTPLFLLSCLFSYRFIAVITLEHPILISTTLF</sequence>
<name>A0ABM9WW55_VIBAE</name>
<organism evidence="1 2">
    <name type="scientific">Vibrio antiquarius (strain Ex25)</name>
    <dbReference type="NCBI Taxonomy" id="150340"/>
    <lineage>
        <taxon>Bacteria</taxon>
        <taxon>Pseudomonadati</taxon>
        <taxon>Pseudomonadota</taxon>
        <taxon>Gammaproteobacteria</taxon>
        <taxon>Vibrionales</taxon>
        <taxon>Vibrionaceae</taxon>
        <taxon>Vibrio</taxon>
        <taxon>Vibrio diabolicus subgroup</taxon>
    </lineage>
</organism>
<reference evidence="2" key="1">
    <citation type="submission" date="2006-10" db="EMBL/GenBank/DDBJ databases">
        <authorList>
            <person name="Heidelberg J."/>
            <person name="Sebastian Y."/>
        </authorList>
    </citation>
    <scope>NUCLEOTIDE SEQUENCE [LARGE SCALE GENOMIC DNA]</scope>
    <source>
        <strain evidence="2">EX25</strain>
    </source>
</reference>
<gene>
    <name evidence="1" type="ORF">VEx25_A1211</name>
</gene>
<evidence type="ECO:0000313" key="1">
    <source>
        <dbReference type="EMBL" id="EDN57541.1"/>
    </source>
</evidence>
<keyword evidence="2" id="KW-1185">Reference proteome</keyword>
<proteinExistence type="predicted"/>
<dbReference type="Proteomes" id="UP000242664">
    <property type="component" value="Unassembled WGS sequence"/>
</dbReference>